<dbReference type="EC" id="5.6.2.4" evidence="9"/>
<dbReference type="Gene3D" id="3.30.420.10">
    <property type="entry name" value="Ribonuclease H-like superfamily/Ribonuclease H"/>
    <property type="match status" value="1"/>
</dbReference>
<name>A0ABP7Z4T3_9SPHI</name>
<feature type="domain" description="Helicase C-terminal" evidence="13">
    <location>
        <begin position="479"/>
        <end position="630"/>
    </location>
</feature>
<evidence type="ECO:0000256" key="3">
    <source>
        <dbReference type="ARBA" id="ARBA00022801"/>
    </source>
</evidence>
<dbReference type="GO" id="GO:0004386">
    <property type="term" value="F:helicase activity"/>
    <property type="evidence" value="ECO:0007669"/>
    <property type="project" value="UniProtKB-KW"/>
</dbReference>
<evidence type="ECO:0000256" key="7">
    <source>
        <dbReference type="ARBA" id="ARBA00023235"/>
    </source>
</evidence>
<dbReference type="Pfam" id="PF13361">
    <property type="entry name" value="UvrD_C"/>
    <property type="match status" value="2"/>
</dbReference>
<evidence type="ECO:0000256" key="8">
    <source>
        <dbReference type="ARBA" id="ARBA00034617"/>
    </source>
</evidence>
<dbReference type="SUPFAM" id="SSF53098">
    <property type="entry name" value="Ribonuclease H-like"/>
    <property type="match status" value="1"/>
</dbReference>
<dbReference type="InterPro" id="IPR004589">
    <property type="entry name" value="DNA_helicase_ATP-dep_RecQ"/>
</dbReference>
<protein>
    <recommendedName>
        <fullName evidence="9">DNA 3'-5' helicase</fullName>
        <ecNumber evidence="9">5.6.2.4</ecNumber>
    </recommendedName>
</protein>
<accession>A0ABP7Z4T3</accession>
<dbReference type="RefSeq" id="WP_344675861.1">
    <property type="nucleotide sequence ID" value="NZ_BAAAZI010000013.1"/>
</dbReference>
<keyword evidence="7" id="KW-0413">Isomerase</keyword>
<evidence type="ECO:0000259" key="12">
    <source>
        <dbReference type="PROSITE" id="PS51192"/>
    </source>
</evidence>
<organism evidence="15 16">
    <name type="scientific">Sphingobacterium kyonggiense</name>
    <dbReference type="NCBI Taxonomy" id="714075"/>
    <lineage>
        <taxon>Bacteria</taxon>
        <taxon>Pseudomonadati</taxon>
        <taxon>Bacteroidota</taxon>
        <taxon>Sphingobacteriia</taxon>
        <taxon>Sphingobacteriales</taxon>
        <taxon>Sphingobacteriaceae</taxon>
        <taxon>Sphingobacterium</taxon>
    </lineage>
</organism>
<comment type="caution">
    <text evidence="15">The sequence shown here is derived from an EMBL/GenBank/DDBJ whole genome shotgun (WGS) entry which is preliminary data.</text>
</comment>
<evidence type="ECO:0000256" key="10">
    <source>
        <dbReference type="PROSITE-ProRule" id="PRU00560"/>
    </source>
</evidence>
<dbReference type="PROSITE" id="PS51192">
    <property type="entry name" value="HELICASE_ATP_BIND_1"/>
    <property type="match status" value="1"/>
</dbReference>
<dbReference type="InterPro" id="IPR014017">
    <property type="entry name" value="DNA_helicase_UvrD-like_C"/>
</dbReference>
<dbReference type="PROSITE" id="PS51194">
    <property type="entry name" value="HELICASE_CTER"/>
    <property type="match status" value="1"/>
</dbReference>
<evidence type="ECO:0000256" key="9">
    <source>
        <dbReference type="ARBA" id="ARBA00034808"/>
    </source>
</evidence>
<keyword evidence="11" id="KW-0175">Coiled coil</keyword>
<dbReference type="SMART" id="SM00490">
    <property type="entry name" value="HELICc"/>
    <property type="match status" value="1"/>
</dbReference>
<keyword evidence="5 10" id="KW-0067">ATP-binding</keyword>
<dbReference type="InterPro" id="IPR027417">
    <property type="entry name" value="P-loop_NTPase"/>
</dbReference>
<keyword evidence="4 10" id="KW-0347">Helicase</keyword>
<feature type="domain" description="Helicase ATP-binding" evidence="12">
    <location>
        <begin position="273"/>
        <end position="453"/>
    </location>
</feature>
<evidence type="ECO:0000256" key="6">
    <source>
        <dbReference type="ARBA" id="ARBA00023125"/>
    </source>
</evidence>
<dbReference type="PROSITE" id="PS51198">
    <property type="entry name" value="UVRD_HELICASE_ATP_BIND"/>
    <property type="match status" value="1"/>
</dbReference>
<dbReference type="SMART" id="SM00487">
    <property type="entry name" value="DEXDc"/>
    <property type="match status" value="2"/>
</dbReference>
<dbReference type="InterPro" id="IPR014016">
    <property type="entry name" value="UvrD-like_ATP-bd"/>
</dbReference>
<keyword evidence="3 10" id="KW-0378">Hydrolase</keyword>
<dbReference type="NCBIfam" id="TIGR00614">
    <property type="entry name" value="recQ_fam"/>
    <property type="match status" value="1"/>
</dbReference>
<comment type="catalytic activity">
    <reaction evidence="8">
        <text>Couples ATP hydrolysis with the unwinding of duplex DNA by translocating in the 3'-5' direction.</text>
        <dbReference type="EC" id="5.6.2.4"/>
    </reaction>
</comment>
<evidence type="ECO:0000313" key="16">
    <source>
        <dbReference type="Proteomes" id="UP001500101"/>
    </source>
</evidence>
<keyword evidence="2 10" id="KW-0547">Nucleotide-binding</keyword>
<evidence type="ECO:0000256" key="1">
    <source>
        <dbReference type="ARBA" id="ARBA00005446"/>
    </source>
</evidence>
<evidence type="ECO:0000256" key="5">
    <source>
        <dbReference type="ARBA" id="ARBA00022840"/>
    </source>
</evidence>
<dbReference type="InterPro" id="IPR014001">
    <property type="entry name" value="Helicase_ATP-bd"/>
</dbReference>
<dbReference type="EMBL" id="BAAAZI010000013">
    <property type="protein sequence ID" value="GAA4147026.1"/>
    <property type="molecule type" value="Genomic_DNA"/>
</dbReference>
<feature type="domain" description="UvrD-like helicase ATP-binding" evidence="14">
    <location>
        <begin position="1047"/>
        <end position="1403"/>
    </location>
</feature>
<evidence type="ECO:0000256" key="2">
    <source>
        <dbReference type="ARBA" id="ARBA00022741"/>
    </source>
</evidence>
<dbReference type="PANTHER" id="PTHR13710">
    <property type="entry name" value="DNA HELICASE RECQ FAMILY MEMBER"/>
    <property type="match status" value="1"/>
</dbReference>
<keyword evidence="16" id="KW-1185">Reference proteome</keyword>
<dbReference type="InterPro" id="IPR036397">
    <property type="entry name" value="RNaseH_sf"/>
</dbReference>
<dbReference type="PANTHER" id="PTHR13710:SF105">
    <property type="entry name" value="ATP-DEPENDENT DNA HELICASE Q1"/>
    <property type="match status" value="1"/>
</dbReference>
<comment type="similarity">
    <text evidence="1">Belongs to the helicase family. RecQ subfamily.</text>
</comment>
<keyword evidence="6" id="KW-0238">DNA-binding</keyword>
<dbReference type="Pfam" id="PF00271">
    <property type="entry name" value="Helicase_C"/>
    <property type="match status" value="1"/>
</dbReference>
<dbReference type="PROSITE" id="PS00690">
    <property type="entry name" value="DEAH_ATP_HELICASE"/>
    <property type="match status" value="1"/>
</dbReference>
<dbReference type="Gene3D" id="3.40.50.300">
    <property type="entry name" value="P-loop containing nucleotide triphosphate hydrolases"/>
    <property type="match status" value="5"/>
</dbReference>
<dbReference type="InterPro" id="IPR012337">
    <property type="entry name" value="RNaseH-like_sf"/>
</dbReference>
<dbReference type="Proteomes" id="UP001500101">
    <property type="component" value="Unassembled WGS sequence"/>
</dbReference>
<evidence type="ECO:0000259" key="13">
    <source>
        <dbReference type="PROSITE" id="PS51194"/>
    </source>
</evidence>
<dbReference type="InterPro" id="IPR002464">
    <property type="entry name" value="DNA/RNA_helicase_DEAH_CS"/>
</dbReference>
<dbReference type="SUPFAM" id="SSF52540">
    <property type="entry name" value="P-loop containing nucleoside triphosphate hydrolases"/>
    <property type="match status" value="2"/>
</dbReference>
<evidence type="ECO:0000256" key="11">
    <source>
        <dbReference type="SAM" id="Coils"/>
    </source>
</evidence>
<sequence>MLAFIDTEIDPKSNRILDIGSIKDDGNSFHHPSVESFTQFIKGSRFVCGHNIINHDILYIGNAINLAGINVDSVIDTLFLSPLLFPTSPYHALVKDDKLQTDESNNPLNDAIKAKNLFYDEVNAFNRLEKPFQQILYLLLKDQKEFAAFFKFIKIQSYYLNLADLIKTVFHNEICDHVDLENFILNKPIELAYCLALINSFFQHSKVNSITPRWLLKNYPEVEQLMTLLRSKPCVSGCAYCNRVLDPILALKKYFGYDSYRTFAGEALQEKAVQAAIDNKSILAIFPTGGGKSITFQVPALLSGETSKGLTVIISPLQSLMKDQVDNLEKNGITDAVTINGLLDPIERAKSFERVENGSASLLYISPESLRSKSIERLILGRKIARFVIDEAHCFSSWGQDFRVDYLYIGDFIKSIQEKKNLDNPIPVSCFTATAKQKVIEDIQEYFQEKLSIDLKLFTSNASRTNLQYKVYEKNDENDKYQTIRDLIEQKDCPTIIYVSRTKTAYKLAERLNNDGFNAKAYHGKMEKQEKTENQNSFINGDTQIMVATSAFGMGVDKKDVGLVIHFEISDSLENYVQEAGRAGRDENITADCFVLFNEEDLSKHFILLNQTKLSIKEIQQIWRAIKDITRFRSTASNSALEIARKAGWDENVLDIETRVTTAIAALEEAGYLKRGQNMPRVFANSILSKNVNEAIEKINSSNRFIQSQKQNAIRIIRKLFSSKNKKNSSEEVAESRIDYISDHLGIVKDEVITIINLLREERILADSKDLNAFIKKGEHKNRSLQIVEEFSKIENFLIRYIDLEEKIFHLKELNELAEKEGLTDISSNKLKTIFNIWAIKNWIKRKNLSSKNHIAIISLLDSGVLKEKLAKRQMLARFIIDFLYERSRRHLDQSESEEVLVEFSVHELKNRYESSNELFKIECSVEDIEDTLFYLSRIEAIKIEGGFLVLYNRLTIERKEQNNKKQYTKDDYQKLYEFYENKIQQIHIVGEYAKKMLEDYKSALQFVDDYFKLNYSSFLNKYFKGSRQNEIKRNITPSKFKELFGELSPVQLKIINDKDSKYIVVAAGPGSGKTRILVHKLASLLLMEDLKHEQLLMITFSRAAASEFKKRLLKLIGNAANFIEIKTFHSYCFDLLGRIGTLDKAKDVINKAIEKINNKEVEVSRITKAVLVIDEAQDMDENEFELIKSLMQHNEEMRVIAVGDDDQNIYGFRGANSKYLQQIISNYQAEKYELVENYRSKSNLVAFSNQFVNNIQNRLKSNSIIPMQNENGKFKVTQFQSENLIYPTVQDIISTDLIGTTCVLTKTNDEALQVTGMLLKNNIKAKLIQSNEGFSLYNLLEIRFFMDQLTSNNQVFTISDEAWLSAKKEVYRKYKMSSKLEILINLIKDFELSNPKTRYYSDLLVYIHESKLEDFMAENGETILVSTIHKAKGKEFNNVFLMLNKYNLLNDEEKRLLYVALTRAKSNLSIYVNNPIFQSIKIDNLTIIEDRETYQPSNEIVFQLTFKDIWLDFFKNKQHLIDKLISGDSLQVNEVGCNDLTGLPILKYSKQFLNQIENLRSKNYHLKSAKINFIVFWKNEELDKEYQIILPEISFIKSIENRSIN</sequence>
<evidence type="ECO:0000256" key="4">
    <source>
        <dbReference type="ARBA" id="ARBA00022806"/>
    </source>
</evidence>
<gene>
    <name evidence="15" type="ORF">GCM10022216_32600</name>
</gene>
<feature type="binding site" evidence="10">
    <location>
        <begin position="1068"/>
        <end position="1075"/>
    </location>
    <ligand>
        <name>ATP</name>
        <dbReference type="ChEBI" id="CHEBI:30616"/>
    </ligand>
</feature>
<evidence type="ECO:0000313" key="15">
    <source>
        <dbReference type="EMBL" id="GAA4147026.1"/>
    </source>
</evidence>
<dbReference type="Pfam" id="PF00270">
    <property type="entry name" value="DEAD"/>
    <property type="match status" value="1"/>
</dbReference>
<dbReference type="Pfam" id="PF13245">
    <property type="entry name" value="AAA_19"/>
    <property type="match status" value="1"/>
</dbReference>
<dbReference type="InterPro" id="IPR001650">
    <property type="entry name" value="Helicase_C-like"/>
</dbReference>
<dbReference type="CDD" id="cd17932">
    <property type="entry name" value="DEXQc_UvrD"/>
    <property type="match status" value="1"/>
</dbReference>
<feature type="coiled-coil region" evidence="11">
    <location>
        <begin position="1143"/>
        <end position="1170"/>
    </location>
</feature>
<reference evidence="16" key="1">
    <citation type="journal article" date="2019" name="Int. J. Syst. Evol. Microbiol.">
        <title>The Global Catalogue of Microorganisms (GCM) 10K type strain sequencing project: providing services to taxonomists for standard genome sequencing and annotation.</title>
        <authorList>
            <consortium name="The Broad Institute Genomics Platform"/>
            <consortium name="The Broad Institute Genome Sequencing Center for Infectious Disease"/>
            <person name="Wu L."/>
            <person name="Ma J."/>
        </authorList>
    </citation>
    <scope>NUCLEOTIDE SEQUENCE [LARGE SCALE GENOMIC DNA]</scope>
    <source>
        <strain evidence="16">JCM 16704</strain>
    </source>
</reference>
<dbReference type="CDD" id="cd17920">
    <property type="entry name" value="DEXHc_RecQ"/>
    <property type="match status" value="1"/>
</dbReference>
<proteinExistence type="inferred from homology"/>
<dbReference type="InterPro" id="IPR011545">
    <property type="entry name" value="DEAD/DEAH_box_helicase_dom"/>
</dbReference>
<evidence type="ECO:0000259" key="14">
    <source>
        <dbReference type="PROSITE" id="PS51198"/>
    </source>
</evidence>